<proteinExistence type="predicted"/>
<feature type="region of interest" description="Disordered" evidence="1">
    <location>
        <begin position="1"/>
        <end position="31"/>
    </location>
</feature>
<name>A0A7S4STP3_9DINO</name>
<accession>A0A7S4STP3</accession>
<reference evidence="2" key="1">
    <citation type="submission" date="2021-01" db="EMBL/GenBank/DDBJ databases">
        <authorList>
            <person name="Corre E."/>
            <person name="Pelletier E."/>
            <person name="Niang G."/>
            <person name="Scheremetjew M."/>
            <person name="Finn R."/>
            <person name="Kale V."/>
            <person name="Holt S."/>
            <person name="Cochrane G."/>
            <person name="Meng A."/>
            <person name="Brown T."/>
            <person name="Cohen L."/>
        </authorList>
    </citation>
    <scope>NUCLEOTIDE SEQUENCE</scope>
    <source>
        <strain evidence="2">CCMP3105</strain>
    </source>
</reference>
<evidence type="ECO:0000313" key="2">
    <source>
        <dbReference type="EMBL" id="CAE4655364.1"/>
    </source>
</evidence>
<feature type="compositionally biased region" description="Basic residues" evidence="1">
    <location>
        <begin position="19"/>
        <end position="29"/>
    </location>
</feature>
<evidence type="ECO:0000256" key="1">
    <source>
        <dbReference type="SAM" id="MobiDB-lite"/>
    </source>
</evidence>
<gene>
    <name evidence="2" type="ORF">AMON00008_LOCUS56136</name>
</gene>
<protein>
    <submittedName>
        <fullName evidence="2">Uncharacterized protein</fullName>
    </submittedName>
</protein>
<organism evidence="2">
    <name type="scientific">Alexandrium monilatum</name>
    <dbReference type="NCBI Taxonomy" id="311494"/>
    <lineage>
        <taxon>Eukaryota</taxon>
        <taxon>Sar</taxon>
        <taxon>Alveolata</taxon>
        <taxon>Dinophyceae</taxon>
        <taxon>Gonyaulacales</taxon>
        <taxon>Pyrocystaceae</taxon>
        <taxon>Alexandrium</taxon>
    </lineage>
</organism>
<sequence>MAPLASLGEGGGTLEQPPRARRARRRLPRARREAVPPVDLSVAAKELLGGHVALCAALGGGTLGAGLSACRARGCRPGARLERAWRGLDTAAALLRHPGAVASVVARAVQWAAMVPGPAPDPIQVPATVLLVRRRVEWFDIAGESEGGSMQDGELGNPHAGEISVEEEAEEHFQTHADEHRFEKKGMLGKVGWKKDFIGKNTSVLPNGGVSSGVNKMDCDTAAYQQASYDEIGNEKESMLGNVGWKEDFTGKNTSVLPNGGPSSGVNEMDCDTAAYQQASNDEIDNEKKSMLGKGSGSCWSLESEPPVRVGPPTVEAQGEKEQEQREEALCERKGLEEHQLEEAGRRSSILQGIAEWPAKALRQYAYMHGLDPRGGKAAVVPRVRDHVDMLLQDSASWAGRGGPVDHAW</sequence>
<dbReference type="AlphaFoldDB" id="A0A7S4STP3"/>
<dbReference type="EMBL" id="HBNR01078745">
    <property type="protein sequence ID" value="CAE4655364.1"/>
    <property type="molecule type" value="Transcribed_RNA"/>
</dbReference>
<feature type="region of interest" description="Disordered" evidence="1">
    <location>
        <begin position="282"/>
        <end position="323"/>
    </location>
</feature>